<evidence type="ECO:0000313" key="3">
    <source>
        <dbReference type="Proteomes" id="UP000623301"/>
    </source>
</evidence>
<dbReference type="EMBL" id="JAEHFJ010000012">
    <property type="protein sequence ID" value="MBJ2176135.1"/>
    <property type="molecule type" value="Genomic_DNA"/>
</dbReference>
<keyword evidence="1" id="KW-0472">Membrane</keyword>
<reference evidence="2 3" key="1">
    <citation type="submission" date="2020-12" db="EMBL/GenBank/DDBJ databases">
        <title>Aureibaculum luteum sp. nov. and Aureibaculum flavum sp. nov., novel members of the family Flavobacteriaceae isolated from Antarctic intertidal sediments.</title>
        <authorList>
            <person name="He X."/>
            <person name="Zhang X."/>
        </authorList>
    </citation>
    <scope>NUCLEOTIDE SEQUENCE [LARGE SCALE GENOMIC DNA]</scope>
    <source>
        <strain evidence="2 3">A20</strain>
    </source>
</reference>
<name>A0ABS0WVZ2_9FLAO</name>
<evidence type="ECO:0000313" key="2">
    <source>
        <dbReference type="EMBL" id="MBJ2176135.1"/>
    </source>
</evidence>
<proteinExistence type="predicted"/>
<gene>
    <name evidence="2" type="ORF">JBL43_17925</name>
</gene>
<feature type="transmembrane region" description="Helical" evidence="1">
    <location>
        <begin position="146"/>
        <end position="168"/>
    </location>
</feature>
<protein>
    <submittedName>
        <fullName evidence="2">Uncharacterized protein</fullName>
    </submittedName>
</protein>
<accession>A0ABS0WVZ2</accession>
<feature type="transmembrane region" description="Helical" evidence="1">
    <location>
        <begin position="12"/>
        <end position="33"/>
    </location>
</feature>
<keyword evidence="1" id="KW-1133">Transmembrane helix</keyword>
<dbReference type="Proteomes" id="UP000623301">
    <property type="component" value="Unassembled WGS sequence"/>
</dbReference>
<comment type="caution">
    <text evidence="2">The sequence shown here is derived from an EMBL/GenBank/DDBJ whole genome shotgun (WGS) entry which is preliminary data.</text>
</comment>
<dbReference type="RefSeq" id="WP_198842764.1">
    <property type="nucleotide sequence ID" value="NZ_JAEHFJ010000012.1"/>
</dbReference>
<sequence length="288" mass="33563">MNFSKYEAQNHSNPTSAILGFFFIFLISVFLGWLYNLTYLIPIIYFNFFITVGLGFTVAFSIQITGKIFKITTRTRRLYLTLFSLIIVYYSHWIAFILFTLSGSIPNLNEFTSYFFYPNNFFSIIAEINKYGTWSLGSMDAPVNGLILTAIWIVEALIIFFIAIRYTLLFPENPYSLKFNNWYTKLTLDFDFNSFYTEEKIIANLKEQGIDLISNAEKGLAYKHSKVSIFFLKNEENQYLSIDNIFIEVRNKSKKTITPMLSPIKITNTDAQLLITKFGTKKAFYFDF</sequence>
<keyword evidence="3" id="KW-1185">Reference proteome</keyword>
<feature type="transmembrane region" description="Helical" evidence="1">
    <location>
        <begin position="78"/>
        <end position="101"/>
    </location>
</feature>
<feature type="transmembrane region" description="Helical" evidence="1">
    <location>
        <begin position="39"/>
        <end position="66"/>
    </location>
</feature>
<keyword evidence="1" id="KW-0812">Transmembrane</keyword>
<organism evidence="2 3">
    <name type="scientific">Aureibaculum flavum</name>
    <dbReference type="NCBI Taxonomy" id="2795986"/>
    <lineage>
        <taxon>Bacteria</taxon>
        <taxon>Pseudomonadati</taxon>
        <taxon>Bacteroidota</taxon>
        <taxon>Flavobacteriia</taxon>
        <taxon>Flavobacteriales</taxon>
        <taxon>Flavobacteriaceae</taxon>
        <taxon>Aureibaculum</taxon>
    </lineage>
</organism>
<evidence type="ECO:0000256" key="1">
    <source>
        <dbReference type="SAM" id="Phobius"/>
    </source>
</evidence>